<dbReference type="Proteomes" id="UP000030153">
    <property type="component" value="Unassembled WGS sequence"/>
</dbReference>
<keyword evidence="3" id="KW-1185">Reference proteome</keyword>
<keyword evidence="1" id="KW-0732">Signal</keyword>
<dbReference type="OrthoDB" id="2944030at2"/>
<feature type="signal peptide" evidence="1">
    <location>
        <begin position="1"/>
        <end position="24"/>
    </location>
</feature>
<proteinExistence type="predicted"/>
<protein>
    <recommendedName>
        <fullName evidence="4">Lipoprotein</fullName>
    </recommendedName>
</protein>
<evidence type="ECO:0000313" key="3">
    <source>
        <dbReference type="Proteomes" id="UP000030153"/>
    </source>
</evidence>
<accession>A0A0A2UPP2</accession>
<comment type="caution">
    <text evidence="2">The sequence shown here is derived from an EMBL/GenBank/DDBJ whole genome shotgun (WGS) entry which is preliminary data.</text>
</comment>
<gene>
    <name evidence="2" type="ORF">N780_09595</name>
</gene>
<name>A0A0A2UPP2_9BACI</name>
<feature type="chain" id="PRO_5039448982" description="Lipoprotein" evidence="1">
    <location>
        <begin position="25"/>
        <end position="276"/>
    </location>
</feature>
<reference evidence="2 3" key="1">
    <citation type="submission" date="2013-08" db="EMBL/GenBank/DDBJ databases">
        <title>Genome of Pontibacillus chungwhensis.</title>
        <authorList>
            <person name="Wang Q."/>
            <person name="Wang G."/>
        </authorList>
    </citation>
    <scope>NUCLEOTIDE SEQUENCE [LARGE SCALE GENOMIC DNA]</scope>
    <source>
        <strain evidence="2 3">BH030062</strain>
    </source>
</reference>
<evidence type="ECO:0008006" key="4">
    <source>
        <dbReference type="Google" id="ProtNLM"/>
    </source>
</evidence>
<dbReference type="eggNOG" id="ENOG502ZNPA">
    <property type="taxonomic scope" value="Bacteria"/>
</dbReference>
<evidence type="ECO:0000256" key="1">
    <source>
        <dbReference type="SAM" id="SignalP"/>
    </source>
</evidence>
<sequence>MSVSKNWLAMLVVISALMILGACGNEEANSEEAPVQDGQQDSSPKELMAMSEGLKEYSVWFRTSNNPSRNSNVSDVYIFGDGEVKRYSNFSDLSIEEIYELSDEDIIQYVSENAESRKEGKFTLDISLDQLGQNTEEMNVALASGKSVRTFDLEAAASEHYHTYYGEGSGEFFDKYPEFNTYLSAVKNGEVELPKNSDAQTNEIDGDKVIATQPIEDGNLVTFQPNITHQTIFDTTFSGLKVSDNYSLLTRVNSSFVGFKVDDPDTKSKNVTVEGE</sequence>
<dbReference type="AlphaFoldDB" id="A0A0A2UPP2"/>
<organism evidence="2 3">
    <name type="scientific">Pontibacillus chungwhensis BH030062</name>
    <dbReference type="NCBI Taxonomy" id="1385513"/>
    <lineage>
        <taxon>Bacteria</taxon>
        <taxon>Bacillati</taxon>
        <taxon>Bacillota</taxon>
        <taxon>Bacilli</taxon>
        <taxon>Bacillales</taxon>
        <taxon>Bacillaceae</taxon>
        <taxon>Pontibacillus</taxon>
    </lineage>
</organism>
<dbReference type="EMBL" id="AVBG01000020">
    <property type="protein sequence ID" value="KGP89884.1"/>
    <property type="molecule type" value="Genomic_DNA"/>
</dbReference>
<evidence type="ECO:0000313" key="2">
    <source>
        <dbReference type="EMBL" id="KGP89884.1"/>
    </source>
</evidence>
<dbReference type="RefSeq" id="WP_036787345.1">
    <property type="nucleotide sequence ID" value="NZ_AVBG01000020.1"/>
</dbReference>
<dbReference type="PROSITE" id="PS51257">
    <property type="entry name" value="PROKAR_LIPOPROTEIN"/>
    <property type="match status" value="1"/>
</dbReference>